<sequence>MDDFKIILYILAAVAYFLFTQWRKAFNTPGDKEQEMEEQKPQRRRVEPQQPQRPVTSFEDILRELQPKVDKGRAEAEIARERVREIVTPPVIAEERVPKYKSYEGTTQKALSWENAADAREAKRRSKEMREPVFKAYAQESEAPTSRYAKLLRNPASVKEAFILTEIFNRKYNY</sequence>
<dbReference type="EMBL" id="JAHYXK010000006">
    <property type="protein sequence ID" value="MBW7467190.1"/>
    <property type="molecule type" value="Genomic_DNA"/>
</dbReference>
<dbReference type="Proteomes" id="UP000813018">
    <property type="component" value="Unassembled WGS sequence"/>
</dbReference>
<dbReference type="RefSeq" id="WP_219877079.1">
    <property type="nucleotide sequence ID" value="NZ_JAHYXK010000006.1"/>
</dbReference>
<feature type="region of interest" description="Disordered" evidence="1">
    <location>
        <begin position="30"/>
        <end position="57"/>
    </location>
</feature>
<proteinExistence type="predicted"/>
<protein>
    <submittedName>
        <fullName evidence="2">Uncharacterized protein</fullName>
    </submittedName>
</protein>
<evidence type="ECO:0000256" key="1">
    <source>
        <dbReference type="SAM" id="MobiDB-lite"/>
    </source>
</evidence>
<feature type="compositionally biased region" description="Basic and acidic residues" evidence="1">
    <location>
        <begin position="30"/>
        <end position="47"/>
    </location>
</feature>
<reference evidence="2 3" key="1">
    <citation type="journal article" date="2016" name="Int. J. Syst. Evol. Microbiol.">
        <title>Pontibacter aydingkolensis sp. nov., isolated from soil of a salt lake.</title>
        <authorList>
            <person name="Osman G."/>
            <person name="Zhang T."/>
            <person name="Lou K."/>
            <person name="Gao Y."/>
            <person name="Chang W."/>
            <person name="Lin Q."/>
            <person name="Yang H.M."/>
            <person name="Huo X.D."/>
            <person name="Wang N."/>
        </authorList>
    </citation>
    <scope>NUCLEOTIDE SEQUENCE [LARGE SCALE GENOMIC DNA]</scope>
    <source>
        <strain evidence="2 3">KACC 19255</strain>
    </source>
</reference>
<accession>A0ABS7CTS4</accession>
<name>A0ABS7CTS4_9BACT</name>
<keyword evidence="3" id="KW-1185">Reference proteome</keyword>
<evidence type="ECO:0000313" key="2">
    <source>
        <dbReference type="EMBL" id="MBW7467190.1"/>
    </source>
</evidence>
<gene>
    <name evidence="2" type="ORF">K0O23_08920</name>
</gene>
<evidence type="ECO:0000313" key="3">
    <source>
        <dbReference type="Proteomes" id="UP000813018"/>
    </source>
</evidence>
<comment type="caution">
    <text evidence="2">The sequence shown here is derived from an EMBL/GenBank/DDBJ whole genome shotgun (WGS) entry which is preliminary data.</text>
</comment>
<organism evidence="2 3">
    <name type="scientific">Pontibacter aydingkolensis</name>
    <dbReference type="NCBI Taxonomy" id="1911536"/>
    <lineage>
        <taxon>Bacteria</taxon>
        <taxon>Pseudomonadati</taxon>
        <taxon>Bacteroidota</taxon>
        <taxon>Cytophagia</taxon>
        <taxon>Cytophagales</taxon>
        <taxon>Hymenobacteraceae</taxon>
        <taxon>Pontibacter</taxon>
    </lineage>
</organism>